<proteinExistence type="predicted"/>
<dbReference type="Gene3D" id="6.10.340.10">
    <property type="match status" value="1"/>
</dbReference>
<accession>A0A0F3IXB7</accession>
<keyword evidence="1" id="KW-0472">Membrane</keyword>
<keyword evidence="1" id="KW-0812">Transmembrane</keyword>
<organism evidence="2 3">
    <name type="scientific">Elstera litoralis</name>
    <dbReference type="NCBI Taxonomy" id="552518"/>
    <lineage>
        <taxon>Bacteria</taxon>
        <taxon>Pseudomonadati</taxon>
        <taxon>Pseudomonadota</taxon>
        <taxon>Alphaproteobacteria</taxon>
        <taxon>Rhodospirillales</taxon>
        <taxon>Rhodospirillaceae</taxon>
        <taxon>Elstera</taxon>
    </lineage>
</organism>
<gene>
    <name evidence="2" type="ORF">VZ95_00115</name>
</gene>
<evidence type="ECO:0000256" key="1">
    <source>
        <dbReference type="SAM" id="Phobius"/>
    </source>
</evidence>
<name>A0A0F3IXB7_9PROT</name>
<evidence type="ECO:0008006" key="4">
    <source>
        <dbReference type="Google" id="ProtNLM"/>
    </source>
</evidence>
<feature type="transmembrane region" description="Helical" evidence="1">
    <location>
        <begin position="12"/>
        <end position="36"/>
    </location>
</feature>
<evidence type="ECO:0000313" key="2">
    <source>
        <dbReference type="EMBL" id="KJV11178.1"/>
    </source>
</evidence>
<keyword evidence="3" id="KW-1185">Reference proteome</keyword>
<reference evidence="2 3" key="1">
    <citation type="submission" date="2015-03" db="EMBL/GenBank/DDBJ databases">
        <title>Draft genome sequence of Elstera litoralis.</title>
        <authorList>
            <person name="Rahalkar M.C."/>
            <person name="Dhakephalkar P.K."/>
            <person name="Pore S.D."/>
            <person name="Arora P."/>
            <person name="Kapse N.G."/>
            <person name="Pandit P.S."/>
        </authorList>
    </citation>
    <scope>NUCLEOTIDE SEQUENCE [LARGE SCALE GENOMIC DNA]</scope>
    <source>
        <strain evidence="2 3">Dia-1</strain>
    </source>
</reference>
<dbReference type="OrthoDB" id="9789782at2"/>
<comment type="caution">
    <text evidence="2">The sequence shown here is derived from an EMBL/GenBank/DDBJ whole genome shotgun (WGS) entry which is preliminary data.</text>
</comment>
<keyword evidence="1" id="KW-1133">Transmembrane helix</keyword>
<dbReference type="EMBL" id="LAJY01000002">
    <property type="protein sequence ID" value="KJV11178.1"/>
    <property type="molecule type" value="Genomic_DNA"/>
</dbReference>
<protein>
    <recommendedName>
        <fullName evidence="4">HAMP domain-containing protein</fullName>
    </recommendedName>
</protein>
<evidence type="ECO:0000313" key="3">
    <source>
        <dbReference type="Proteomes" id="UP000033774"/>
    </source>
</evidence>
<sequence length="363" mass="38103">MSSKAGQKSVRIAAALTAAVAGLAGAAVVASLLLGYRGARQASDTLQDARAAATLEQTASHLLSGVDGIVGLAQALRLRVDEGRLTPATPAFADAVAVLMTAVPQATRLQVATPGRVTRWSGIDPYHPTQLLLDPEMPGPTDVPRWLPPTLDPLTQQPEIAFETPLRHGGQALGRLTVTLTLNQLSIFLRDLPRPAGQVPFILYGRDLVVAHPSLAGRALTGLPTRALLAAPSLEAFPALWMEPEHAIGRVRLADGTIAAWRTMNAGTEEPWVIGSYYQGDLIADQRAGLLVLAALGAIILLIAIGAAWLLSARFARPVEALAEAARQIAADGPDADVQLQPSGLRELQAAGEAFFDDAARLG</sequence>
<dbReference type="RefSeq" id="WP_045774078.1">
    <property type="nucleotide sequence ID" value="NZ_LAJY01000002.1"/>
</dbReference>
<dbReference type="Proteomes" id="UP000033774">
    <property type="component" value="Unassembled WGS sequence"/>
</dbReference>
<dbReference type="AlphaFoldDB" id="A0A0F3IXB7"/>
<feature type="transmembrane region" description="Helical" evidence="1">
    <location>
        <begin position="288"/>
        <end position="311"/>
    </location>
</feature>